<evidence type="ECO:0000313" key="3">
    <source>
        <dbReference type="EMBL" id="ETS83218.1"/>
    </source>
</evidence>
<feature type="domain" description="Trichothecene 3-O-acetyltransferase-like N-terminal" evidence="2">
    <location>
        <begin position="35"/>
        <end position="192"/>
    </location>
</feature>
<dbReference type="InParanoid" id="W3XAW3"/>
<dbReference type="GeneID" id="19270107"/>
<dbReference type="InterPro" id="IPR051283">
    <property type="entry name" value="Sec_Metabolite_Acyltrans"/>
</dbReference>
<dbReference type="Gene3D" id="3.30.559.10">
    <property type="entry name" value="Chloramphenicol acetyltransferase-like domain"/>
    <property type="match status" value="2"/>
</dbReference>
<protein>
    <recommendedName>
        <fullName evidence="2">Trichothecene 3-O-acetyltransferase-like N-terminal domain-containing protein</fullName>
    </recommendedName>
</protein>
<evidence type="ECO:0000256" key="1">
    <source>
        <dbReference type="ARBA" id="ARBA00022679"/>
    </source>
</evidence>
<dbReference type="GO" id="GO:0016740">
    <property type="term" value="F:transferase activity"/>
    <property type="evidence" value="ECO:0007669"/>
    <property type="project" value="UniProtKB-KW"/>
</dbReference>
<dbReference type="InterPro" id="IPR023213">
    <property type="entry name" value="CAT-like_dom_sf"/>
</dbReference>
<dbReference type="HOGENOM" id="CLU_026450_2_1_1"/>
<dbReference type="PANTHER" id="PTHR31896:SF13">
    <property type="entry name" value="TRICHOTHECENE 3-O-ACETYLTRANSFERASE"/>
    <property type="match status" value="1"/>
</dbReference>
<dbReference type="RefSeq" id="XP_007831866.1">
    <property type="nucleotide sequence ID" value="XM_007833675.1"/>
</dbReference>
<dbReference type="Proteomes" id="UP000030651">
    <property type="component" value="Unassembled WGS sequence"/>
</dbReference>
<dbReference type="InterPro" id="IPR054710">
    <property type="entry name" value="Tri101-like_N"/>
</dbReference>
<dbReference type="Pfam" id="PF22664">
    <property type="entry name" value="TRI-like_N"/>
    <property type="match status" value="1"/>
</dbReference>
<evidence type="ECO:0000313" key="4">
    <source>
        <dbReference type="Proteomes" id="UP000030651"/>
    </source>
</evidence>
<reference evidence="4" key="1">
    <citation type="journal article" date="2015" name="BMC Genomics">
        <title>Genomic and transcriptomic analysis of the endophytic fungus Pestalotiopsis fici reveals its lifestyle and high potential for synthesis of natural products.</title>
        <authorList>
            <person name="Wang X."/>
            <person name="Zhang X."/>
            <person name="Liu L."/>
            <person name="Xiang M."/>
            <person name="Wang W."/>
            <person name="Sun X."/>
            <person name="Che Y."/>
            <person name="Guo L."/>
            <person name="Liu G."/>
            <person name="Guo L."/>
            <person name="Wang C."/>
            <person name="Yin W.B."/>
            <person name="Stadler M."/>
            <person name="Zhang X."/>
            <person name="Liu X."/>
        </authorList>
    </citation>
    <scope>NUCLEOTIDE SEQUENCE [LARGE SCALE GENOMIC DNA]</scope>
    <source>
        <strain evidence="4">W106-1 / CGMCC3.15140</strain>
    </source>
</reference>
<dbReference type="EMBL" id="KI912111">
    <property type="protein sequence ID" value="ETS83218.1"/>
    <property type="molecule type" value="Genomic_DNA"/>
</dbReference>
<evidence type="ECO:0000259" key="2">
    <source>
        <dbReference type="Pfam" id="PF22664"/>
    </source>
</evidence>
<name>W3XAW3_PESFW</name>
<dbReference type="OrthoDB" id="671439at2759"/>
<proteinExistence type="predicted"/>
<gene>
    <name evidence="3" type="ORF">PFICI_05094</name>
</gene>
<accession>W3XAW3</accession>
<dbReference type="KEGG" id="pfy:PFICI_05094"/>
<keyword evidence="1" id="KW-0808">Transferase</keyword>
<organism evidence="3 4">
    <name type="scientific">Pestalotiopsis fici (strain W106-1 / CGMCC3.15140)</name>
    <dbReference type="NCBI Taxonomy" id="1229662"/>
    <lineage>
        <taxon>Eukaryota</taxon>
        <taxon>Fungi</taxon>
        <taxon>Dikarya</taxon>
        <taxon>Ascomycota</taxon>
        <taxon>Pezizomycotina</taxon>
        <taxon>Sordariomycetes</taxon>
        <taxon>Xylariomycetidae</taxon>
        <taxon>Amphisphaeriales</taxon>
        <taxon>Sporocadaceae</taxon>
        <taxon>Pestalotiopsis</taxon>
    </lineage>
</organism>
<sequence>MPKQDVIEILPRGWETDPADEFLKLAPLDYCVAQVYLNFALFFKLPESINRNTVVDTIRRGLEVTLSQCRQLCGHLEEHPDGGLCFHKKKESSVELHVQWLDCPDDEGKYPTFDDLEKCHFSGRALGALETWSVAAMTYGEKPEAEPKNNPKTSGFKINFIRGGMVLMMHSHHYCNDINGWAACMYQLAENCAAVWKSPESPDYPPWDLACLDYSAVSKPTPEQLFEGPITPEKHPDHVPGQWVIFHLPKSKAAELKSLASPQDKSYWISSYDAYLAYIWRIISKHRAKLFKPDLSKSPLWGEAVNMRTRLHDPPVAKRIQGNIVGTPLSITSPVPQLTAAEVISEAPLSKLAWYNRQLTNSATQENLSAVLTQIAAIRDKTALFLRTDSFPPLSNFTTDWRESKPYDADFGFAKPCGFRHPFDMPTNGIIIIYPTRTIRAPAGEDEGNEIVISFEKELTKGLLEDPEWNRYFEFRGIDDVE</sequence>
<dbReference type="FunCoup" id="W3XAW3">
    <property type="interactions" value="64"/>
</dbReference>
<dbReference type="eggNOG" id="ENOG502SHDQ">
    <property type="taxonomic scope" value="Eukaryota"/>
</dbReference>
<dbReference type="OMA" id="RLFVQWL"/>
<keyword evidence="4" id="KW-1185">Reference proteome</keyword>
<dbReference type="AlphaFoldDB" id="W3XAW3"/>
<dbReference type="PANTHER" id="PTHR31896">
    <property type="entry name" value="FAMILY REGULATORY PROTEIN, PUTATIVE (AFU_ORTHOLOGUE AFUA_3G14730)-RELATED"/>
    <property type="match status" value="1"/>
</dbReference>